<dbReference type="PANTHER" id="PTHR45642">
    <property type="entry name" value="GDSL ESTERASE/LIPASE EXL3"/>
    <property type="match status" value="1"/>
</dbReference>
<evidence type="ECO:0000256" key="1">
    <source>
        <dbReference type="SAM" id="SignalP"/>
    </source>
</evidence>
<dbReference type="InterPro" id="IPR050592">
    <property type="entry name" value="GDSL_lipolytic_enzyme"/>
</dbReference>
<reference evidence="2 3" key="1">
    <citation type="journal article" date="2018" name="PLoS Genet.">
        <title>Population sequencing reveals clonal diversity and ancestral inbreeding in the grapevine cultivar Chardonnay.</title>
        <authorList>
            <person name="Roach M.J."/>
            <person name="Johnson D.L."/>
            <person name="Bohlmann J."/>
            <person name="van Vuuren H.J."/>
            <person name="Jones S.J."/>
            <person name="Pretorius I.S."/>
            <person name="Schmidt S.A."/>
            <person name="Borneman A.R."/>
        </authorList>
    </citation>
    <scope>NUCLEOTIDE SEQUENCE [LARGE SCALE GENOMIC DNA]</scope>
    <source>
        <strain evidence="3">cv. Chardonnay</strain>
        <tissue evidence="2">Leaf</tissue>
    </source>
</reference>
<sequence>MSVSARMKSNVCRHSVSLLLLFLSAFFFPRAEALTKQRGSNLSVSAVLVFGDSTVDPGNNNYIQTPFRSNFPPYGRELRTKRPPGVSYVGLKEYVPPYLDPTLSLEELMTGNTIEIPKQVEYFKEYRKRLELAIGKERTDNLIKKAIFVISAGTNDLVVNYFTLPVRRKSYTISGYQHFLMQHVEQLIQMGAVNNGEELIENLMKKPCTYFLKVIRTDRK</sequence>
<feature type="chain" id="PRO_5019486009" evidence="1">
    <location>
        <begin position="34"/>
        <end position="220"/>
    </location>
</feature>
<organism evidence="2 3">
    <name type="scientific">Vitis vinifera</name>
    <name type="common">Grape</name>
    <dbReference type="NCBI Taxonomy" id="29760"/>
    <lineage>
        <taxon>Eukaryota</taxon>
        <taxon>Viridiplantae</taxon>
        <taxon>Streptophyta</taxon>
        <taxon>Embryophyta</taxon>
        <taxon>Tracheophyta</taxon>
        <taxon>Spermatophyta</taxon>
        <taxon>Magnoliopsida</taxon>
        <taxon>eudicotyledons</taxon>
        <taxon>Gunneridae</taxon>
        <taxon>Pentapetalae</taxon>
        <taxon>rosids</taxon>
        <taxon>Vitales</taxon>
        <taxon>Vitaceae</taxon>
        <taxon>Viteae</taxon>
        <taxon>Vitis</taxon>
    </lineage>
</organism>
<dbReference type="PANTHER" id="PTHR45642:SF3">
    <property type="entry name" value="OS09G0540400 PROTEIN"/>
    <property type="match status" value="1"/>
</dbReference>
<name>A0A438IGB9_VITVI</name>
<accession>A0A438IGB9</accession>
<evidence type="ECO:0000313" key="2">
    <source>
        <dbReference type="EMBL" id="RVW95782.1"/>
    </source>
</evidence>
<feature type="signal peptide" evidence="1">
    <location>
        <begin position="1"/>
        <end position="33"/>
    </location>
</feature>
<comment type="caution">
    <text evidence="2">The sequence shown here is derived from an EMBL/GenBank/DDBJ whole genome shotgun (WGS) entry which is preliminary data.</text>
</comment>
<proteinExistence type="predicted"/>
<dbReference type="AlphaFoldDB" id="A0A438IGB9"/>
<dbReference type="Proteomes" id="UP000288805">
    <property type="component" value="Unassembled WGS sequence"/>
</dbReference>
<protein>
    <submittedName>
        <fullName evidence="2">GDSL esterase/lipase</fullName>
    </submittedName>
</protein>
<dbReference type="InterPro" id="IPR036514">
    <property type="entry name" value="SGNH_hydro_sf"/>
</dbReference>
<dbReference type="EMBL" id="QGNW01000111">
    <property type="protein sequence ID" value="RVW95782.1"/>
    <property type="molecule type" value="Genomic_DNA"/>
</dbReference>
<evidence type="ECO:0000313" key="3">
    <source>
        <dbReference type="Proteomes" id="UP000288805"/>
    </source>
</evidence>
<dbReference type="Gene3D" id="3.40.50.1110">
    <property type="entry name" value="SGNH hydrolase"/>
    <property type="match status" value="1"/>
</dbReference>
<keyword evidence="1" id="KW-0732">Signal</keyword>
<gene>
    <name evidence="2" type="primary">VvCHDp000900_0</name>
    <name evidence="2" type="ORF">CK203_025711</name>
</gene>